<evidence type="ECO:0000313" key="2">
    <source>
        <dbReference type="EMBL" id="CBY01865.1"/>
    </source>
</evidence>
<dbReference type="OMA" id="CRPETSF"/>
<dbReference type="VEuPathDB" id="FungiDB:LEMA_P006520.1"/>
<dbReference type="InParanoid" id="E5AF76"/>
<dbReference type="GeneID" id="13285749"/>
<protein>
    <submittedName>
        <fullName evidence="2">Uncharacterized protein</fullName>
    </submittedName>
</protein>
<dbReference type="eggNOG" id="ENOG502S9CJ">
    <property type="taxonomic scope" value="Eukaryota"/>
</dbReference>
<feature type="region of interest" description="Disordered" evidence="1">
    <location>
        <begin position="448"/>
        <end position="499"/>
    </location>
</feature>
<feature type="compositionally biased region" description="Pro residues" evidence="1">
    <location>
        <begin position="33"/>
        <end position="47"/>
    </location>
</feature>
<feature type="compositionally biased region" description="Basic and acidic residues" evidence="1">
    <location>
        <begin position="479"/>
        <end position="492"/>
    </location>
</feature>
<proteinExistence type="predicted"/>
<dbReference type="Proteomes" id="UP000002668">
    <property type="component" value="Genome"/>
</dbReference>
<dbReference type="AlphaFoldDB" id="E5AF76"/>
<dbReference type="HOGENOM" id="CLU_014758_0_0_1"/>
<organism evidence="2 3">
    <name type="scientific">Leptosphaeria maculans (strain JN3 / isolate v23.1.3 / race Av1-4-5-6-7-8)</name>
    <name type="common">Blackleg fungus</name>
    <name type="synonym">Phoma lingam</name>
    <dbReference type="NCBI Taxonomy" id="985895"/>
    <lineage>
        <taxon>Eukaryota</taxon>
        <taxon>Fungi</taxon>
        <taxon>Dikarya</taxon>
        <taxon>Ascomycota</taxon>
        <taxon>Pezizomycotina</taxon>
        <taxon>Dothideomycetes</taxon>
        <taxon>Pleosporomycetidae</taxon>
        <taxon>Pleosporales</taxon>
        <taxon>Pleosporineae</taxon>
        <taxon>Leptosphaeriaceae</taxon>
        <taxon>Plenodomus</taxon>
        <taxon>Plenodomus lingam/Leptosphaeria maculans species complex</taxon>
    </lineage>
</organism>
<feature type="region of interest" description="Disordered" evidence="1">
    <location>
        <begin position="1"/>
        <end position="49"/>
    </location>
</feature>
<evidence type="ECO:0000256" key="1">
    <source>
        <dbReference type="SAM" id="MobiDB-lite"/>
    </source>
</evidence>
<dbReference type="EMBL" id="FP929139">
    <property type="protein sequence ID" value="CBY01865.1"/>
    <property type="molecule type" value="Genomic_DNA"/>
</dbReference>
<accession>E5AF76</accession>
<evidence type="ECO:0000313" key="3">
    <source>
        <dbReference type="Proteomes" id="UP000002668"/>
    </source>
</evidence>
<gene>
    <name evidence="2" type="ORF">LEMA_P006520.1</name>
</gene>
<feature type="region of interest" description="Disordered" evidence="1">
    <location>
        <begin position="100"/>
        <end position="128"/>
    </location>
</feature>
<name>E5AF76_LEPMJ</name>
<reference evidence="3" key="1">
    <citation type="journal article" date="2011" name="Nat. Commun.">
        <title>Effector diversification within compartments of the Leptosphaeria maculans genome affected by Repeat-Induced Point mutations.</title>
        <authorList>
            <person name="Rouxel T."/>
            <person name="Grandaubert J."/>
            <person name="Hane J.K."/>
            <person name="Hoede C."/>
            <person name="van de Wouw A.P."/>
            <person name="Couloux A."/>
            <person name="Dominguez V."/>
            <person name="Anthouard V."/>
            <person name="Bally P."/>
            <person name="Bourras S."/>
            <person name="Cozijnsen A.J."/>
            <person name="Ciuffetti L.M."/>
            <person name="Degrave A."/>
            <person name="Dilmaghani A."/>
            <person name="Duret L."/>
            <person name="Fudal I."/>
            <person name="Goodwin S.B."/>
            <person name="Gout L."/>
            <person name="Glaser N."/>
            <person name="Linglin J."/>
            <person name="Kema G.H.J."/>
            <person name="Lapalu N."/>
            <person name="Lawrence C.B."/>
            <person name="May K."/>
            <person name="Meyer M."/>
            <person name="Ollivier B."/>
            <person name="Poulain J."/>
            <person name="Schoch C.L."/>
            <person name="Simon A."/>
            <person name="Spatafora J.W."/>
            <person name="Stachowiak A."/>
            <person name="Turgeon B.G."/>
            <person name="Tyler B.M."/>
            <person name="Vincent D."/>
            <person name="Weissenbach J."/>
            <person name="Amselem J."/>
            <person name="Quesneville H."/>
            <person name="Oliver R.P."/>
            <person name="Wincker P."/>
            <person name="Balesdent M.-H."/>
            <person name="Howlett B.J."/>
        </authorList>
    </citation>
    <scope>NUCLEOTIDE SEQUENCE [LARGE SCALE GENOMIC DNA]</scope>
    <source>
        <strain evidence="3">JN3 / isolate v23.1.3 / race Av1-4-5-6-7-8</strain>
    </source>
</reference>
<dbReference type="OrthoDB" id="5407653at2759"/>
<dbReference type="STRING" id="985895.E5AF76"/>
<sequence>MFNFSGNLLAGQHDTQKARSPPSKPIPITFPCLQPPVPSAASPPPLWKDPGTGVTAQFLRLKKPSDVTKDTLAALNITFQPVCDFDTLFSSLPDNAHSHLPPKTWLDPPTDGQTPQTASPAVAAPLLSNSRKAPDQRDFYARLRELYFSNNDAFSTLTRKGNGSQAPLRLAHFRKFWEGLDNLAYYWDTSLDIYTPPQNDIDNHDRSKEQASLAGSANSIDHVLVSGNEDSASVDGFESLVGNEPRKKAKTEATNDNSASNAFDMNGFGNASIATLASSNIPSRVLPARNAPPKLVWRTSTDDQASSADSALGSYSGYRIGNGAEMPDQYRIDCVRAFIEPIAWAFGVTLSPHRRPPVLLLGHIRFPVRMSSVAWRGPLDRAKARQGWMEGPIVGVQCRADVNFGKSGDLEAESILDTVRELGGLLLLAQERAREGKTEKRAGDGKWWTTKQRWGGGPGGEVGEATEDTSVVNKGSTVKPEEAVERNRDGSRARRKPTPAEVWKTLKAGNPLWDPKVVYEAIGKHKGSDYDDVFMVSSLNHHISIIKLQVHRCYLHYITEGKLPDNVPAGTDWCSPKFQRTRWFDLFSIEDRTEAMRGIWGLMSYMMRANTDAPGDSATPAGANTRS</sequence>
<keyword evidence="3" id="KW-1185">Reference proteome</keyword>